<evidence type="ECO:0000313" key="4">
    <source>
        <dbReference type="EMBL" id="SVB10334.1"/>
    </source>
</evidence>
<reference evidence="4" key="1">
    <citation type="submission" date="2018-05" db="EMBL/GenBank/DDBJ databases">
        <authorList>
            <person name="Lanie J.A."/>
            <person name="Ng W.-L."/>
            <person name="Kazmierczak K.M."/>
            <person name="Andrzejewski T.M."/>
            <person name="Davidsen T.M."/>
            <person name="Wayne K.J."/>
            <person name="Tettelin H."/>
            <person name="Glass J.I."/>
            <person name="Rusch D."/>
            <person name="Podicherti R."/>
            <person name="Tsui H.-C.T."/>
            <person name="Winkler M.E."/>
        </authorList>
    </citation>
    <scope>NUCLEOTIDE SEQUENCE</scope>
</reference>
<dbReference type="EMBL" id="UINC01028765">
    <property type="protein sequence ID" value="SVB10334.1"/>
    <property type="molecule type" value="Genomic_DNA"/>
</dbReference>
<dbReference type="InterPro" id="IPR050738">
    <property type="entry name" value="Sulfatase"/>
</dbReference>
<dbReference type="SUPFAM" id="SSF53649">
    <property type="entry name" value="Alkaline phosphatase-like"/>
    <property type="match status" value="1"/>
</dbReference>
<dbReference type="GO" id="GO:0004065">
    <property type="term" value="F:arylsulfatase activity"/>
    <property type="evidence" value="ECO:0007669"/>
    <property type="project" value="TreeGrafter"/>
</dbReference>
<proteinExistence type="inferred from homology"/>
<dbReference type="InterPro" id="IPR000917">
    <property type="entry name" value="Sulfatase_N"/>
</dbReference>
<dbReference type="PANTHER" id="PTHR42693:SF53">
    <property type="entry name" value="ENDO-4-O-SULFATASE"/>
    <property type="match status" value="1"/>
</dbReference>
<accession>A0A382B9P5</accession>
<gene>
    <name evidence="4" type="ORF">METZ01_LOCUS163188</name>
</gene>
<feature type="non-terminal residue" evidence="4">
    <location>
        <position position="109"/>
    </location>
</feature>
<evidence type="ECO:0000256" key="1">
    <source>
        <dbReference type="ARBA" id="ARBA00008779"/>
    </source>
</evidence>
<keyword evidence="2" id="KW-0378">Hydrolase</keyword>
<protein>
    <recommendedName>
        <fullName evidence="3">Sulfatase N-terminal domain-containing protein</fullName>
    </recommendedName>
</protein>
<dbReference type="PANTHER" id="PTHR42693">
    <property type="entry name" value="ARYLSULFATASE FAMILY MEMBER"/>
    <property type="match status" value="1"/>
</dbReference>
<dbReference type="Gene3D" id="3.40.720.10">
    <property type="entry name" value="Alkaline Phosphatase, subunit A"/>
    <property type="match status" value="1"/>
</dbReference>
<sequence>MIVMQKPNLFSPTSVAIRFIIALSMFLLAGLAIAKERPPNVILILADDLGYGDLGCFGQKTLKTPRLDKMAAEGMKFTQFYAGCTVCAPSRSVLLTGRHMGRTVVRGNS</sequence>
<evidence type="ECO:0000259" key="3">
    <source>
        <dbReference type="Pfam" id="PF00884"/>
    </source>
</evidence>
<name>A0A382B9P5_9ZZZZ</name>
<evidence type="ECO:0000256" key="2">
    <source>
        <dbReference type="ARBA" id="ARBA00022801"/>
    </source>
</evidence>
<dbReference type="AlphaFoldDB" id="A0A382B9P5"/>
<organism evidence="4">
    <name type="scientific">marine metagenome</name>
    <dbReference type="NCBI Taxonomy" id="408172"/>
    <lineage>
        <taxon>unclassified sequences</taxon>
        <taxon>metagenomes</taxon>
        <taxon>ecological metagenomes</taxon>
    </lineage>
</organism>
<comment type="similarity">
    <text evidence="1">Belongs to the sulfatase family.</text>
</comment>
<dbReference type="Pfam" id="PF00884">
    <property type="entry name" value="Sulfatase"/>
    <property type="match status" value="1"/>
</dbReference>
<feature type="domain" description="Sulfatase N-terminal" evidence="3">
    <location>
        <begin position="39"/>
        <end position="100"/>
    </location>
</feature>
<dbReference type="InterPro" id="IPR017850">
    <property type="entry name" value="Alkaline_phosphatase_core_sf"/>
</dbReference>